<sequence length="158" mass="17433">MATSSRIGPGSWRIVLEATEARLTTSRRKGPRLLYAPPRLDGAFYLRPDAALAGFALRLPLPSHRAEQPVLHWESAELDRDARAWLRLGRHEVCAPVSVVCAEIPGERPYVKIVLETVFFSGGLRLPGLLVPRPVTLRLFSEIRLADAFPASGADETL</sequence>
<gene>
    <name evidence="1" type="ORF">ACIBP5_22425</name>
</gene>
<reference evidence="1 2" key="1">
    <citation type="submission" date="2024-10" db="EMBL/GenBank/DDBJ databases">
        <title>The Natural Products Discovery Center: Release of the First 8490 Sequenced Strains for Exploring Actinobacteria Biosynthetic Diversity.</title>
        <authorList>
            <person name="Kalkreuter E."/>
            <person name="Kautsar S.A."/>
            <person name="Yang D."/>
            <person name="Bader C.D."/>
            <person name="Teijaro C.N."/>
            <person name="Fluegel L."/>
            <person name="Davis C.M."/>
            <person name="Simpson J.R."/>
            <person name="Lauterbach L."/>
            <person name="Steele A.D."/>
            <person name="Gui C."/>
            <person name="Meng S."/>
            <person name="Li G."/>
            <person name="Viehrig K."/>
            <person name="Ye F."/>
            <person name="Su P."/>
            <person name="Kiefer A.F."/>
            <person name="Nichols A."/>
            <person name="Cepeda A.J."/>
            <person name="Yan W."/>
            <person name="Fan B."/>
            <person name="Jiang Y."/>
            <person name="Adhikari A."/>
            <person name="Zheng C.-J."/>
            <person name="Schuster L."/>
            <person name="Cowan T.M."/>
            <person name="Smanski M.J."/>
            <person name="Chevrette M.G."/>
            <person name="De Carvalho L.P.S."/>
            <person name="Shen B."/>
        </authorList>
    </citation>
    <scope>NUCLEOTIDE SEQUENCE [LARGE SCALE GENOMIC DNA]</scope>
    <source>
        <strain evidence="1 2">NPDC049503</strain>
    </source>
</reference>
<evidence type="ECO:0000313" key="2">
    <source>
        <dbReference type="Proteomes" id="UP001612928"/>
    </source>
</evidence>
<dbReference type="EMBL" id="JBITMB010000005">
    <property type="protein sequence ID" value="MFI7442734.1"/>
    <property type="molecule type" value="Genomic_DNA"/>
</dbReference>
<organism evidence="1 2">
    <name type="scientific">Nonomuraea indica</name>
    <dbReference type="NCBI Taxonomy" id="1581193"/>
    <lineage>
        <taxon>Bacteria</taxon>
        <taxon>Bacillati</taxon>
        <taxon>Actinomycetota</taxon>
        <taxon>Actinomycetes</taxon>
        <taxon>Streptosporangiales</taxon>
        <taxon>Streptosporangiaceae</taxon>
        <taxon>Nonomuraea</taxon>
    </lineage>
</organism>
<proteinExistence type="predicted"/>
<protein>
    <submittedName>
        <fullName evidence="1">Uncharacterized protein</fullName>
    </submittedName>
</protein>
<name>A0ABW8A7H8_9ACTN</name>
<comment type="caution">
    <text evidence="1">The sequence shown here is derived from an EMBL/GenBank/DDBJ whole genome shotgun (WGS) entry which is preliminary data.</text>
</comment>
<accession>A0ABW8A7H8</accession>
<keyword evidence="2" id="KW-1185">Reference proteome</keyword>
<evidence type="ECO:0000313" key="1">
    <source>
        <dbReference type="EMBL" id="MFI7442734.1"/>
    </source>
</evidence>
<dbReference type="Proteomes" id="UP001612928">
    <property type="component" value="Unassembled WGS sequence"/>
</dbReference>
<dbReference type="RefSeq" id="WP_397022696.1">
    <property type="nucleotide sequence ID" value="NZ_JBITMB010000005.1"/>
</dbReference>